<sequence length="146" mass="16830">MIYRHYKGGLYLMVGYATKFIPDKNVGVEVYQVAKHTETEEMITVLLVHDKATGGSHYAFESEKYEGILCFYKDIENNYWLRPKEMFFGNVMIPINSGFSELKPRFVKMTGEELYDAISDLVDREVGAVAELLETKMKHNTLLDKS</sequence>
<accession>A0A7U3NJW2</accession>
<dbReference type="Gene3D" id="2.30.30.320">
    <property type="entry name" value="DUF1653-like domain"/>
    <property type="match status" value="1"/>
</dbReference>
<gene>
    <name evidence="1" type="ORF">Kirov_128</name>
</gene>
<proteinExistence type="predicted"/>
<protein>
    <submittedName>
        <fullName evidence="1">DUF1653 domain-containing protein</fullName>
    </submittedName>
</protein>
<dbReference type="InterPro" id="IPR037135">
    <property type="entry name" value="DUF1653-like_dom_sf"/>
</dbReference>
<dbReference type="EMBL" id="MW084976">
    <property type="protein sequence ID" value="QOV08327.1"/>
    <property type="molecule type" value="Genomic_DNA"/>
</dbReference>
<reference evidence="1 2" key="1">
    <citation type="submission" date="2020-10" db="EMBL/GenBank/DDBJ databases">
        <authorList>
            <person name="Kazantseva O.A."/>
            <person name="Piligrimova E.G."/>
            <person name="Shadrin A.M."/>
        </authorList>
    </citation>
    <scope>NUCLEOTIDE SEQUENCE [LARGE SCALE GENOMIC DNA]</scope>
</reference>
<dbReference type="Proteomes" id="UP000594029">
    <property type="component" value="Segment"/>
</dbReference>
<evidence type="ECO:0000313" key="1">
    <source>
        <dbReference type="EMBL" id="QOV08327.1"/>
    </source>
</evidence>
<organism evidence="1 2">
    <name type="scientific">Bacillus phage Kirov</name>
    <dbReference type="NCBI Taxonomy" id="2783539"/>
    <lineage>
        <taxon>Viruses</taxon>
        <taxon>Duplodnaviria</taxon>
        <taxon>Heunggongvirae</taxon>
        <taxon>Uroviricota</taxon>
        <taxon>Caudoviricetes</taxon>
        <taxon>Andregratiavirinae</taxon>
        <taxon>Kirovvirus</taxon>
        <taxon>Kirovvirus kirov</taxon>
    </lineage>
</organism>
<keyword evidence="2" id="KW-1185">Reference proteome</keyword>
<evidence type="ECO:0000313" key="2">
    <source>
        <dbReference type="Proteomes" id="UP000594029"/>
    </source>
</evidence>
<name>A0A7U3NJW2_9CAUD</name>